<protein>
    <submittedName>
        <fullName evidence="4">Secreted protein</fullName>
    </submittedName>
</protein>
<evidence type="ECO:0000313" key="4">
    <source>
        <dbReference type="WBParaSite" id="EgrG_000722400"/>
    </source>
</evidence>
<reference evidence="2 3" key="1">
    <citation type="journal article" date="2013" name="Nature">
        <title>The genomes of four tapeworm species reveal adaptations to parasitism.</title>
        <authorList>
            <person name="Tsai I.J."/>
            <person name="Zarowiecki M."/>
            <person name="Holroyd N."/>
            <person name="Garciarrubio A."/>
            <person name="Sanchez-Flores A."/>
            <person name="Brooks K.L."/>
            <person name="Tracey A."/>
            <person name="Bobes R.J."/>
            <person name="Fragoso G."/>
            <person name="Sciutto E."/>
            <person name="Aslett M."/>
            <person name="Beasley H."/>
            <person name="Bennett H.M."/>
            <person name="Cai J."/>
            <person name="Camicia F."/>
            <person name="Clark R."/>
            <person name="Cucher M."/>
            <person name="De Silva N."/>
            <person name="Day T.A."/>
            <person name="Deplazes P."/>
            <person name="Estrada K."/>
            <person name="Fernandez C."/>
            <person name="Holland P.W."/>
            <person name="Hou J."/>
            <person name="Hu S."/>
            <person name="Huckvale T."/>
            <person name="Hung S.S."/>
            <person name="Kamenetzky L."/>
            <person name="Keane J.A."/>
            <person name="Kiss F."/>
            <person name="Koziol U."/>
            <person name="Lambert O."/>
            <person name="Liu K."/>
            <person name="Luo X."/>
            <person name="Luo Y."/>
            <person name="Macchiaroli N."/>
            <person name="Nichol S."/>
            <person name="Paps J."/>
            <person name="Parkinson J."/>
            <person name="Pouchkina-Stantcheva N."/>
            <person name="Riddiford N."/>
            <person name="Rosenzvit M."/>
            <person name="Salinas G."/>
            <person name="Wasmuth J.D."/>
            <person name="Zamanian M."/>
            <person name="Zheng Y."/>
            <person name="Cai X."/>
            <person name="Soberon X."/>
            <person name="Olson P.D."/>
            <person name="Laclette J.P."/>
            <person name="Brehm K."/>
            <person name="Berriman M."/>
            <person name="Garciarrubio A."/>
            <person name="Bobes R.J."/>
            <person name="Fragoso G."/>
            <person name="Sanchez-Flores A."/>
            <person name="Estrada K."/>
            <person name="Cevallos M.A."/>
            <person name="Morett E."/>
            <person name="Gonzalez V."/>
            <person name="Portillo T."/>
            <person name="Ochoa-Leyva A."/>
            <person name="Jose M.V."/>
            <person name="Sciutto E."/>
            <person name="Landa A."/>
            <person name="Jimenez L."/>
            <person name="Valdes V."/>
            <person name="Carrero J.C."/>
            <person name="Larralde C."/>
            <person name="Morales-Montor J."/>
            <person name="Limon-Lason J."/>
            <person name="Soberon X."/>
            <person name="Laclette J.P."/>
        </authorList>
    </citation>
    <scope>NUCLEOTIDE SEQUENCE [LARGE SCALE GENOMIC DNA]</scope>
</reference>
<keyword evidence="1" id="KW-0812">Transmembrane</keyword>
<dbReference type="EMBL" id="LK028591">
    <property type="protein sequence ID" value="CDS23533.1"/>
    <property type="molecule type" value="Genomic_DNA"/>
</dbReference>
<name>A0A068X0N6_ECHGR</name>
<organism evidence="2">
    <name type="scientific">Echinococcus granulosus</name>
    <name type="common">Hydatid tapeworm</name>
    <dbReference type="NCBI Taxonomy" id="6210"/>
    <lineage>
        <taxon>Eukaryota</taxon>
        <taxon>Metazoa</taxon>
        <taxon>Spiralia</taxon>
        <taxon>Lophotrochozoa</taxon>
        <taxon>Platyhelminthes</taxon>
        <taxon>Cestoda</taxon>
        <taxon>Eucestoda</taxon>
        <taxon>Cyclophyllidea</taxon>
        <taxon>Taeniidae</taxon>
        <taxon>Echinococcus</taxon>
        <taxon>Echinococcus granulosus group</taxon>
    </lineage>
</organism>
<gene>
    <name evidence="2" type="ORF">EgrG_000722400</name>
</gene>
<dbReference type="WBParaSite" id="EgrG_000722400">
    <property type="protein sequence ID" value="EgrG_000722400"/>
    <property type="gene ID" value="EgrG_000722400"/>
</dbReference>
<proteinExistence type="predicted"/>
<dbReference type="Proteomes" id="UP000492820">
    <property type="component" value="Unassembled WGS sequence"/>
</dbReference>
<reference evidence="4" key="3">
    <citation type="submission" date="2020-10" db="UniProtKB">
        <authorList>
            <consortium name="WormBaseParasite"/>
        </authorList>
    </citation>
    <scope>IDENTIFICATION</scope>
</reference>
<evidence type="ECO:0000256" key="1">
    <source>
        <dbReference type="SAM" id="Phobius"/>
    </source>
</evidence>
<evidence type="ECO:0000313" key="2">
    <source>
        <dbReference type="EMBL" id="CDS23533.1"/>
    </source>
</evidence>
<dbReference type="AlphaFoldDB" id="A0A068X0N6"/>
<accession>A0A068X0N6</accession>
<evidence type="ECO:0000313" key="3">
    <source>
        <dbReference type="Proteomes" id="UP000492820"/>
    </source>
</evidence>
<sequence length="101" mass="11252">MQVFTLSIFVECVVFCGRGNSCSILQKGNLSTLFSVDDLSCDAGMYAYAVLRMSSDYLSPSLRVRRWKWRLSSSSSSSSPSVASVSVIVFFCTYLMLPYPF</sequence>
<keyword evidence="1" id="KW-0472">Membrane</keyword>
<feature type="transmembrane region" description="Helical" evidence="1">
    <location>
        <begin position="78"/>
        <end position="97"/>
    </location>
</feature>
<keyword evidence="1" id="KW-1133">Transmembrane helix</keyword>
<reference evidence="2" key="2">
    <citation type="submission" date="2014-06" db="EMBL/GenBank/DDBJ databases">
        <authorList>
            <person name="Aslett M."/>
        </authorList>
    </citation>
    <scope>NUCLEOTIDE SEQUENCE</scope>
</reference>